<name>A0ABS0TIM1_9FLAO</name>
<reference evidence="1 2" key="1">
    <citation type="submission" date="2020-12" db="EMBL/GenBank/DDBJ databases">
        <title>Salegentibacter orientalis sp. nov., isolated from costal sediment.</title>
        <authorList>
            <person name="Lian F.-B."/>
        </authorList>
    </citation>
    <scope>NUCLEOTIDE SEQUENCE [LARGE SCALE GENOMIC DNA]</scope>
    <source>
        <strain evidence="1 2">F60176</strain>
    </source>
</reference>
<comment type="caution">
    <text evidence="1">The sequence shown here is derived from an EMBL/GenBank/DDBJ whole genome shotgun (WGS) entry which is preliminary data.</text>
</comment>
<evidence type="ECO:0000313" key="2">
    <source>
        <dbReference type="Proteomes" id="UP000635665"/>
    </source>
</evidence>
<dbReference type="PROSITE" id="PS51257">
    <property type="entry name" value="PROKAR_LIPOPROTEIN"/>
    <property type="match status" value="1"/>
</dbReference>
<keyword evidence="2" id="KW-1185">Reference proteome</keyword>
<gene>
    <name evidence="1" type="ORF">I6U50_12755</name>
</gene>
<accession>A0ABS0TIM1</accession>
<dbReference type="Proteomes" id="UP000635665">
    <property type="component" value="Unassembled WGS sequence"/>
</dbReference>
<evidence type="ECO:0000313" key="1">
    <source>
        <dbReference type="EMBL" id="MBI6120891.1"/>
    </source>
</evidence>
<proteinExistence type="predicted"/>
<sequence length="161" mass="18729">MKDIKIINKGFRYGLLIISIISLFSCDKEQIEKFDEPFVHIMQNNQNRIVVNSNRQDVVSYYIYYSTKKNNEDLEVTYSVTPGNGLQEGRDYRILTNENPLLFPSGIYRRPIQIQWLKRSVESNMDNTLIVTIESTNKDDVNIGLPGPFNNQSEFIIEKTN</sequence>
<evidence type="ECO:0008006" key="3">
    <source>
        <dbReference type="Google" id="ProtNLM"/>
    </source>
</evidence>
<dbReference type="RefSeq" id="WP_198639120.1">
    <property type="nucleotide sequence ID" value="NZ_JAEHNY010000012.1"/>
</dbReference>
<organism evidence="1 2">
    <name type="scientific">Salegentibacter maritimus</name>
    <dbReference type="NCBI Taxonomy" id="2794347"/>
    <lineage>
        <taxon>Bacteria</taxon>
        <taxon>Pseudomonadati</taxon>
        <taxon>Bacteroidota</taxon>
        <taxon>Flavobacteriia</taxon>
        <taxon>Flavobacteriales</taxon>
        <taxon>Flavobacteriaceae</taxon>
        <taxon>Salegentibacter</taxon>
    </lineage>
</organism>
<dbReference type="EMBL" id="JAEHNY010000012">
    <property type="protein sequence ID" value="MBI6120891.1"/>
    <property type="molecule type" value="Genomic_DNA"/>
</dbReference>
<protein>
    <recommendedName>
        <fullName evidence="3">DUF4843 domain-containing protein</fullName>
    </recommendedName>
</protein>